<dbReference type="AlphaFoldDB" id="C8PJP8"/>
<evidence type="ECO:0000313" key="2">
    <source>
        <dbReference type="Proteomes" id="UP000005709"/>
    </source>
</evidence>
<proteinExistence type="predicted"/>
<organism evidence="1 2">
    <name type="scientific">Campylobacter gracilis RM3268</name>
    <dbReference type="NCBI Taxonomy" id="553220"/>
    <lineage>
        <taxon>Bacteria</taxon>
        <taxon>Pseudomonadati</taxon>
        <taxon>Campylobacterota</taxon>
        <taxon>Epsilonproteobacteria</taxon>
        <taxon>Campylobacterales</taxon>
        <taxon>Campylobacteraceae</taxon>
        <taxon>Campylobacter</taxon>
    </lineage>
</organism>
<dbReference type="EMBL" id="ACYG01000027">
    <property type="protein sequence ID" value="EEV17153.1"/>
    <property type="molecule type" value="Genomic_DNA"/>
</dbReference>
<sequence length="48" mass="5612">MFISVYTIINSIGVKFIIDFALNRAQRSQKIFKISKRSLNLQPRLGER</sequence>
<protein>
    <submittedName>
        <fullName evidence="1">Uncharacterized protein</fullName>
    </submittedName>
</protein>
<name>C8PJP8_9BACT</name>
<reference evidence="1 2" key="1">
    <citation type="submission" date="2009-07" db="EMBL/GenBank/DDBJ databases">
        <authorList>
            <person name="Madupu R."/>
            <person name="Sebastian Y."/>
            <person name="Durkin A.S."/>
            <person name="Torralba M."/>
            <person name="Methe B."/>
            <person name="Sutton G.G."/>
            <person name="Strausberg R.L."/>
            <person name="Nelson K.E."/>
        </authorList>
    </citation>
    <scope>NUCLEOTIDE SEQUENCE [LARGE SCALE GENOMIC DNA]</scope>
    <source>
        <strain evidence="1 2">RM3268</strain>
    </source>
</reference>
<keyword evidence="2" id="KW-1185">Reference proteome</keyword>
<gene>
    <name evidence="1" type="ORF">CAMGR0001_1448</name>
</gene>
<comment type="caution">
    <text evidence="1">The sequence shown here is derived from an EMBL/GenBank/DDBJ whole genome shotgun (WGS) entry which is preliminary data.</text>
</comment>
<dbReference type="Proteomes" id="UP000005709">
    <property type="component" value="Unassembled WGS sequence"/>
</dbReference>
<evidence type="ECO:0000313" key="1">
    <source>
        <dbReference type="EMBL" id="EEV17153.1"/>
    </source>
</evidence>
<accession>C8PJP8</accession>